<dbReference type="PANTHER" id="PTHR43809:SF1">
    <property type="entry name" value="NITRITE REDUCTASE (NADH) LARGE SUBUNIT"/>
    <property type="match status" value="1"/>
</dbReference>
<dbReference type="PRINTS" id="PR00411">
    <property type="entry name" value="PNDRDTASEI"/>
</dbReference>
<dbReference type="STRING" id="1903952.BIT28_21140"/>
<keyword evidence="9 16" id="KW-0274">FAD</keyword>
<evidence type="ECO:0000313" key="24">
    <source>
        <dbReference type="Proteomes" id="UP000186905"/>
    </source>
</evidence>
<evidence type="ECO:0000256" key="7">
    <source>
        <dbReference type="ARBA" id="ARBA00022714"/>
    </source>
</evidence>
<keyword evidence="8 17" id="KW-0479">Metal-binding</keyword>
<keyword evidence="10" id="KW-0560">Oxidoreductase</keyword>
<name>A0A1Q9G683_9GAMM</name>
<dbReference type="InterPro" id="IPR045854">
    <property type="entry name" value="NO2/SO3_Rdtase_4Fe4S_sf"/>
</dbReference>
<dbReference type="NCBIfam" id="NF011565">
    <property type="entry name" value="PRK14989.1"/>
    <property type="match status" value="1"/>
</dbReference>
<evidence type="ECO:0000259" key="19">
    <source>
        <dbReference type="Pfam" id="PF03460"/>
    </source>
</evidence>
<evidence type="ECO:0000256" key="12">
    <source>
        <dbReference type="ARBA" id="ARBA00023014"/>
    </source>
</evidence>
<dbReference type="InterPro" id="IPR041575">
    <property type="entry name" value="Rubredoxin_C"/>
</dbReference>
<evidence type="ECO:0000256" key="17">
    <source>
        <dbReference type="PIRSR" id="PIRSR037149-1"/>
    </source>
</evidence>
<dbReference type="GO" id="GO:0051537">
    <property type="term" value="F:2 iron, 2 sulfur cluster binding"/>
    <property type="evidence" value="ECO:0007669"/>
    <property type="project" value="UniProtKB-KW"/>
</dbReference>
<evidence type="ECO:0000256" key="11">
    <source>
        <dbReference type="ARBA" id="ARBA00023004"/>
    </source>
</evidence>
<dbReference type="GO" id="GO:0020037">
    <property type="term" value="F:heme binding"/>
    <property type="evidence" value="ECO:0007669"/>
    <property type="project" value="InterPro"/>
</dbReference>
<dbReference type="UniPathway" id="UPA00653"/>
<dbReference type="GO" id="GO:0042128">
    <property type="term" value="P:nitrate assimilation"/>
    <property type="evidence" value="ECO:0007669"/>
    <property type="project" value="UniProtKB-UniRule"/>
</dbReference>
<comment type="pathway">
    <text evidence="2">Nitrogen metabolism; nitrate reduction (assimilation).</text>
</comment>
<accession>A0A1Q9G683</accession>
<dbReference type="RefSeq" id="WP_075768410.1">
    <property type="nucleotide sequence ID" value="NZ_MJIL01000101.1"/>
</dbReference>
<evidence type="ECO:0000256" key="3">
    <source>
        <dbReference type="ARBA" id="ARBA00010429"/>
    </source>
</evidence>
<keyword evidence="5 17" id="KW-0349">Heme</keyword>
<dbReference type="FunFam" id="3.50.50.60:FF:000033">
    <property type="entry name" value="Nitrite reductase [NAD(P)H], large subunit"/>
    <property type="match status" value="1"/>
</dbReference>
<comment type="cofactor">
    <cofactor evidence="17">
        <name>siroheme</name>
        <dbReference type="ChEBI" id="CHEBI:60052"/>
    </cofactor>
    <text evidence="17">Binds 1 siroheme per subunit.</text>
</comment>
<evidence type="ECO:0000256" key="13">
    <source>
        <dbReference type="ARBA" id="ARBA00023063"/>
    </source>
</evidence>
<feature type="domain" description="NADH-rubredoxin oxidoreductase C-terminal" evidence="22">
    <location>
        <begin position="324"/>
        <end position="388"/>
    </location>
</feature>
<dbReference type="InterPro" id="IPR016156">
    <property type="entry name" value="FAD/NAD-linked_Rdtase_dimer_sf"/>
</dbReference>
<evidence type="ECO:0000259" key="21">
    <source>
        <dbReference type="Pfam" id="PF07992"/>
    </source>
</evidence>
<evidence type="ECO:0000256" key="16">
    <source>
        <dbReference type="PIRNR" id="PIRNR037149"/>
    </source>
</evidence>
<feature type="binding site" evidence="17">
    <location>
        <position position="646"/>
    </location>
    <ligand>
        <name>[4Fe-4S] cluster</name>
        <dbReference type="ChEBI" id="CHEBI:49883"/>
    </ligand>
</feature>
<dbReference type="InterPro" id="IPR005117">
    <property type="entry name" value="NiRdtase/SiRdtase_haem-b_fer"/>
</dbReference>
<dbReference type="PIRSF" id="PIRSF037149">
    <property type="entry name" value="NirB"/>
    <property type="match status" value="1"/>
</dbReference>
<dbReference type="InterPro" id="IPR036136">
    <property type="entry name" value="Nit/Sulf_reduc_fer-like_dom_sf"/>
</dbReference>
<dbReference type="InterPro" id="IPR023753">
    <property type="entry name" value="FAD/NAD-binding_dom"/>
</dbReference>
<dbReference type="Gene3D" id="3.50.50.60">
    <property type="entry name" value="FAD/NAD(P)-binding domain"/>
    <property type="match status" value="2"/>
</dbReference>
<dbReference type="OrthoDB" id="9768666at2"/>
<dbReference type="SUPFAM" id="SSF56014">
    <property type="entry name" value="Nitrite and sulphite reductase 4Fe-4S domain-like"/>
    <property type="match status" value="1"/>
</dbReference>
<dbReference type="InterPro" id="IPR036188">
    <property type="entry name" value="FAD/NAD-bd_sf"/>
</dbReference>
<evidence type="ECO:0000256" key="10">
    <source>
        <dbReference type="ARBA" id="ARBA00023002"/>
    </source>
</evidence>
<protein>
    <submittedName>
        <fullName evidence="23">Nitrite reductase large subunit</fullName>
    </submittedName>
</protein>
<comment type="caution">
    <text evidence="23">The sequence shown here is derived from an EMBL/GenBank/DDBJ whole genome shotgun (WGS) entry which is preliminary data.</text>
</comment>
<dbReference type="InterPro" id="IPR007419">
    <property type="entry name" value="BFD-like_2Fe2S-bd_dom"/>
</dbReference>
<dbReference type="GO" id="GO:0015980">
    <property type="term" value="P:energy derivation by oxidation of organic compounds"/>
    <property type="evidence" value="ECO:0007669"/>
    <property type="project" value="UniProtKB-ARBA"/>
</dbReference>
<dbReference type="GO" id="GO:0098809">
    <property type="term" value="F:nitrite reductase activity"/>
    <property type="evidence" value="ECO:0007669"/>
    <property type="project" value="InterPro"/>
</dbReference>
<evidence type="ECO:0000256" key="15">
    <source>
        <dbReference type="ARBA" id="ARBA00064211"/>
    </source>
</evidence>
<evidence type="ECO:0000259" key="22">
    <source>
        <dbReference type="Pfam" id="PF18267"/>
    </source>
</evidence>
<dbReference type="SUPFAM" id="SSF51905">
    <property type="entry name" value="FAD/NAD(P)-binding domain"/>
    <property type="match status" value="2"/>
</dbReference>
<dbReference type="InterPro" id="IPR006066">
    <property type="entry name" value="NO2/SO3_Rdtase_FeS/sirohaem_BS"/>
</dbReference>
<dbReference type="Proteomes" id="UP000186905">
    <property type="component" value="Unassembled WGS sequence"/>
</dbReference>
<dbReference type="FunFam" id="3.30.390.30:FF:000006">
    <property type="entry name" value="Nitrite reductase large subunit"/>
    <property type="match status" value="1"/>
</dbReference>
<evidence type="ECO:0000256" key="9">
    <source>
        <dbReference type="ARBA" id="ARBA00022827"/>
    </source>
</evidence>
<keyword evidence="24" id="KW-1185">Reference proteome</keyword>
<dbReference type="InterPro" id="IPR052034">
    <property type="entry name" value="NasD-like"/>
</dbReference>
<dbReference type="NCBIfam" id="TIGR02374">
    <property type="entry name" value="nitri_red_nirB"/>
    <property type="match status" value="1"/>
</dbReference>
<keyword evidence="7" id="KW-0001">2Fe-2S</keyword>
<feature type="binding site" evidence="17">
    <location>
        <position position="652"/>
    </location>
    <ligand>
        <name>[4Fe-4S] cluster</name>
        <dbReference type="ChEBI" id="CHEBI:49883"/>
    </ligand>
</feature>
<dbReference type="GO" id="GO:0051539">
    <property type="term" value="F:4 iron, 4 sulfur cluster binding"/>
    <property type="evidence" value="ECO:0007669"/>
    <property type="project" value="UniProtKB-KW"/>
</dbReference>
<dbReference type="AlphaFoldDB" id="A0A1Q9G683"/>
<comment type="cofactor">
    <cofactor evidence="17">
        <name>[4Fe-4S] cluster</name>
        <dbReference type="ChEBI" id="CHEBI:49883"/>
    </cofactor>
    <text evidence="17">Binds 1 [4Fe-4S] cluster per subunit.</text>
</comment>
<evidence type="ECO:0000313" key="23">
    <source>
        <dbReference type="EMBL" id="OLQ69481.1"/>
    </source>
</evidence>
<dbReference type="Gene3D" id="3.30.413.10">
    <property type="entry name" value="Sulfite Reductase Hemoprotein, domain 1"/>
    <property type="match status" value="1"/>
</dbReference>
<dbReference type="PRINTS" id="PR00397">
    <property type="entry name" value="SIROHAEM"/>
</dbReference>
<dbReference type="GO" id="GO:0050660">
    <property type="term" value="F:flavin adenine dinucleotide binding"/>
    <property type="evidence" value="ECO:0007669"/>
    <property type="project" value="UniProtKB-UniRule"/>
</dbReference>
<evidence type="ECO:0000256" key="6">
    <source>
        <dbReference type="ARBA" id="ARBA00022630"/>
    </source>
</evidence>
<keyword evidence="11 17" id="KW-0408">Iron</keyword>
<evidence type="ECO:0000259" key="20">
    <source>
        <dbReference type="Pfam" id="PF04324"/>
    </source>
</evidence>
<keyword evidence="13 16" id="KW-0534">Nitrate assimilation</keyword>
<feature type="domain" description="Nitrite/Sulfite reductase ferredoxin-like" evidence="19">
    <location>
        <begin position="565"/>
        <end position="626"/>
    </location>
</feature>
<proteinExistence type="inferred from homology"/>
<feature type="domain" description="BFD-like [2Fe-2S]-binding" evidence="20">
    <location>
        <begin position="429"/>
        <end position="476"/>
    </location>
</feature>
<dbReference type="InterPro" id="IPR012744">
    <property type="entry name" value="Nitri_red_NirB"/>
</dbReference>
<keyword evidence="6 16" id="KW-0285">Flavoprotein</keyword>
<feature type="domain" description="FAD/NAD(P)-binding" evidence="21">
    <location>
        <begin position="5"/>
        <end position="286"/>
    </location>
</feature>
<dbReference type="Pfam" id="PF04324">
    <property type="entry name" value="Fer2_BFD"/>
    <property type="match status" value="1"/>
</dbReference>
<evidence type="ECO:0000256" key="8">
    <source>
        <dbReference type="ARBA" id="ARBA00022723"/>
    </source>
</evidence>
<evidence type="ECO:0000256" key="5">
    <source>
        <dbReference type="ARBA" id="ARBA00022617"/>
    </source>
</evidence>
<evidence type="ECO:0000256" key="14">
    <source>
        <dbReference type="ARBA" id="ARBA00034078"/>
    </source>
</evidence>
<dbReference type="CDD" id="cd19944">
    <property type="entry name" value="NirB_Fer2_BFD-like_2"/>
    <property type="match status" value="1"/>
</dbReference>
<dbReference type="InterPro" id="IPR006067">
    <property type="entry name" value="NO2/SO3_Rdtase_4Fe4S_dom"/>
</dbReference>
<evidence type="ECO:0000256" key="2">
    <source>
        <dbReference type="ARBA" id="ARBA00005096"/>
    </source>
</evidence>
<feature type="binding site" evidence="17">
    <location>
        <position position="686"/>
    </location>
    <ligand>
        <name>[4Fe-4S] cluster</name>
        <dbReference type="ChEBI" id="CHEBI:49883"/>
    </ligand>
</feature>
<sequence>MSKQRVVVVGNGMVGHKFIDDLVQRDKDEQFEVITFSEEPRLAYDRVQLSKYFSGATVQELALTNENYYQECGVSYVLNEKVTAIDSEQRQVITASGRVESYDKLVLATGSYPFVPPIPGNDQSHCHVYRTIEDLEAIETSGRQSEVGVVVGGGLLGLEAANALQSMGLKTHVVEFAPRLMAVQLDAGGGKLLERKISELGVEVHTEKATTEIVAGETCRYRMNFADGSFLETDMIVFSAGIRPQDELARQCGLELGDRGGIVIDDSCQTSVTDIYAIGECALWQGQIFGLVAPGYQMAKVVASQLCEKPGSEAQNAFTGADMSTKLKLLGVDVASIGDAHGNTPGAQSYTFNDEIEQVYKRLIVSQDGKKIIGAVLVGDVEAYSSLLQMKLNDMPLPENPAVLLLPAIGDEEGAATMGVEALPDSAQICSCFDVTKADIKQAVAGGCTDMASLKGSTKASTGCGGCSALAKQVLDAELASLGFEINNHLCEHFAYSRQELADIVRVKQIKTFDQLLDEYGQGLGCDVCKPTVGSILASFWNDYVLDEQHIGLQDTNDIFLGNMQKDGTYSVVPRVAGGEITPDKLIVLGEVAKEFDLYTKITGGQRVDLFGAQLHELPLIWQKLIDAGFETGHAYGKSVRTVKSCVGSTWCRYGVKDSVGFAIELEDRYKGLRAPHKLKFAVSGCTRECAEAQSKDIGVIATENGWNLYVCGNGGMRPRHADLFAADLDDETLVTYIDRILMFYIRTADRLQRTSVWLENLEGGLDYLQRVVIEDKLGIVAELESEMAHNLSQYQCEWKTTLTSPEKLKRFQHFVNSEATDNKLSYVTERGQRRPRNKLEQIEIVDVTE</sequence>
<feature type="binding site" description="axial binding residue" evidence="17">
    <location>
        <position position="690"/>
    </location>
    <ligand>
        <name>siroheme</name>
        <dbReference type="ChEBI" id="CHEBI:60052"/>
    </ligand>
    <ligandPart>
        <name>Fe</name>
        <dbReference type="ChEBI" id="CHEBI:18248"/>
    </ligandPart>
</feature>
<feature type="binding site" evidence="17">
    <location>
        <position position="690"/>
    </location>
    <ligand>
        <name>[4Fe-4S] cluster</name>
        <dbReference type="ChEBI" id="CHEBI:49883"/>
    </ligand>
</feature>
<dbReference type="PRINTS" id="PR00368">
    <property type="entry name" value="FADPNR"/>
</dbReference>
<dbReference type="Pfam" id="PF01077">
    <property type="entry name" value="NIR_SIR"/>
    <property type="match status" value="1"/>
</dbReference>
<comment type="cofactor">
    <cofactor evidence="1 16">
        <name>FAD</name>
        <dbReference type="ChEBI" id="CHEBI:57692"/>
    </cofactor>
</comment>
<comment type="cofactor">
    <cofactor evidence="14">
        <name>[2Fe-2S] cluster</name>
        <dbReference type="ChEBI" id="CHEBI:190135"/>
    </cofactor>
</comment>
<comment type="similarity">
    <text evidence="3">Belongs to the nitrite and sulfite reductase 4Fe-4S domain family.</text>
</comment>
<dbReference type="InterPro" id="IPR017121">
    <property type="entry name" value="Nitrite_Rdtase_lsu"/>
</dbReference>
<dbReference type="Pfam" id="PF18267">
    <property type="entry name" value="Rubredoxin_C"/>
    <property type="match status" value="1"/>
</dbReference>
<dbReference type="PANTHER" id="PTHR43809">
    <property type="entry name" value="NITRITE REDUCTASE (NADH) LARGE SUBUNIT"/>
    <property type="match status" value="1"/>
</dbReference>
<dbReference type="EMBL" id="MJIL01000101">
    <property type="protein sequence ID" value="OLQ69481.1"/>
    <property type="molecule type" value="Genomic_DNA"/>
</dbReference>
<dbReference type="PROSITE" id="PS00365">
    <property type="entry name" value="NIR_SIR"/>
    <property type="match status" value="1"/>
</dbReference>
<dbReference type="GO" id="GO:0046872">
    <property type="term" value="F:metal ion binding"/>
    <property type="evidence" value="ECO:0007669"/>
    <property type="project" value="UniProtKB-KW"/>
</dbReference>
<dbReference type="Gene3D" id="3.30.390.30">
    <property type="match status" value="1"/>
</dbReference>
<dbReference type="GO" id="GO:0050661">
    <property type="term" value="F:NADP binding"/>
    <property type="evidence" value="ECO:0007669"/>
    <property type="project" value="UniProtKB-UniRule"/>
</dbReference>
<dbReference type="Pfam" id="PF03460">
    <property type="entry name" value="NIR_SIR_ferr"/>
    <property type="match status" value="1"/>
</dbReference>
<dbReference type="InterPro" id="IPR041854">
    <property type="entry name" value="BFD-like_2Fe2S-bd_dom_sf"/>
</dbReference>
<dbReference type="SUPFAM" id="SSF55124">
    <property type="entry name" value="Nitrite/Sulfite reductase N-terminal domain-like"/>
    <property type="match status" value="1"/>
</dbReference>
<dbReference type="Pfam" id="PF07992">
    <property type="entry name" value="Pyr_redox_2"/>
    <property type="match status" value="1"/>
</dbReference>
<organism evidence="23 24">
    <name type="scientific">Photobacterium proteolyticum</name>
    <dbReference type="NCBI Taxonomy" id="1903952"/>
    <lineage>
        <taxon>Bacteria</taxon>
        <taxon>Pseudomonadati</taxon>
        <taxon>Pseudomonadota</taxon>
        <taxon>Gammaproteobacteria</taxon>
        <taxon>Vibrionales</taxon>
        <taxon>Vibrionaceae</taxon>
        <taxon>Photobacterium</taxon>
    </lineage>
</organism>
<evidence type="ECO:0000256" key="1">
    <source>
        <dbReference type="ARBA" id="ARBA00001974"/>
    </source>
</evidence>
<gene>
    <name evidence="23" type="ORF">BIT28_21140</name>
</gene>
<evidence type="ECO:0000256" key="4">
    <source>
        <dbReference type="ARBA" id="ARBA00022485"/>
    </source>
</evidence>
<dbReference type="FunFam" id="3.30.413.10:FF:000007">
    <property type="entry name" value="Nitrite reductase [NAD(P)H] large subunit"/>
    <property type="match status" value="1"/>
</dbReference>
<keyword evidence="4 17" id="KW-0004">4Fe-4S</keyword>
<feature type="domain" description="Nitrite/sulphite reductase 4Fe-4S" evidence="18">
    <location>
        <begin position="637"/>
        <end position="776"/>
    </location>
</feature>
<reference evidence="23 24" key="1">
    <citation type="submission" date="2016-09" db="EMBL/GenBank/DDBJ databases">
        <title>Photobacterium proteolyticum sp. nov. a protease producing bacterium isolated from ocean sediments of Laizhou Bay.</title>
        <authorList>
            <person name="Li Y."/>
        </authorList>
    </citation>
    <scope>NUCLEOTIDE SEQUENCE [LARGE SCALE GENOMIC DNA]</scope>
    <source>
        <strain evidence="23 24">13-12</strain>
    </source>
</reference>
<dbReference type="Gene3D" id="1.10.10.1100">
    <property type="entry name" value="BFD-like [2Fe-2S]-binding domain"/>
    <property type="match status" value="1"/>
</dbReference>
<keyword evidence="12 17" id="KW-0411">Iron-sulfur</keyword>
<comment type="subunit">
    <text evidence="15">Homodimer which associates with NirD.</text>
</comment>
<evidence type="ECO:0000259" key="18">
    <source>
        <dbReference type="Pfam" id="PF01077"/>
    </source>
</evidence>
<dbReference type="FunFam" id="1.10.10.1100:FF:000002">
    <property type="entry name" value="Nitrite reductase large subunit"/>
    <property type="match status" value="1"/>
</dbReference>